<evidence type="ECO:0000256" key="4">
    <source>
        <dbReference type="PROSITE-ProRule" id="PRU00409"/>
    </source>
</evidence>
<name>A0A7W5B0M0_9BACL</name>
<dbReference type="AlphaFoldDB" id="A0A7W5B0M0"/>
<feature type="domain" description="ATP-grasp" evidence="5">
    <location>
        <begin position="118"/>
        <end position="314"/>
    </location>
</feature>
<dbReference type="EMBL" id="JACHXK010000011">
    <property type="protein sequence ID" value="MBB3112260.1"/>
    <property type="molecule type" value="Genomic_DNA"/>
</dbReference>
<organism evidence="6 7">
    <name type="scientific">Paenibacillus phyllosphaerae</name>
    <dbReference type="NCBI Taxonomy" id="274593"/>
    <lineage>
        <taxon>Bacteria</taxon>
        <taxon>Bacillati</taxon>
        <taxon>Bacillota</taxon>
        <taxon>Bacilli</taxon>
        <taxon>Bacillales</taxon>
        <taxon>Paenibacillaceae</taxon>
        <taxon>Paenibacillus</taxon>
    </lineage>
</organism>
<evidence type="ECO:0000256" key="3">
    <source>
        <dbReference type="ARBA" id="ARBA00022840"/>
    </source>
</evidence>
<dbReference type="InterPro" id="IPR011761">
    <property type="entry name" value="ATP-grasp"/>
</dbReference>
<dbReference type="Gene3D" id="3.30.470.20">
    <property type="entry name" value="ATP-grasp fold, B domain"/>
    <property type="match status" value="1"/>
</dbReference>
<keyword evidence="1" id="KW-0436">Ligase</keyword>
<dbReference type="Pfam" id="PF13535">
    <property type="entry name" value="ATP-grasp_4"/>
    <property type="match status" value="1"/>
</dbReference>
<evidence type="ECO:0000313" key="6">
    <source>
        <dbReference type="EMBL" id="MBB3112260.1"/>
    </source>
</evidence>
<evidence type="ECO:0000256" key="2">
    <source>
        <dbReference type="ARBA" id="ARBA00022741"/>
    </source>
</evidence>
<dbReference type="RefSeq" id="WP_183602350.1">
    <property type="nucleotide sequence ID" value="NZ_JACHXK010000011.1"/>
</dbReference>
<keyword evidence="2 4" id="KW-0547">Nucleotide-binding</keyword>
<dbReference type="PANTHER" id="PTHR43585">
    <property type="entry name" value="FUMIPYRROLE BIOSYNTHESIS PROTEIN C"/>
    <property type="match status" value="1"/>
</dbReference>
<accession>A0A7W5B0M0</accession>
<dbReference type="GO" id="GO:0016874">
    <property type="term" value="F:ligase activity"/>
    <property type="evidence" value="ECO:0007669"/>
    <property type="project" value="UniProtKB-KW"/>
</dbReference>
<dbReference type="GO" id="GO:0046872">
    <property type="term" value="F:metal ion binding"/>
    <property type="evidence" value="ECO:0007669"/>
    <property type="project" value="InterPro"/>
</dbReference>
<keyword evidence="7" id="KW-1185">Reference proteome</keyword>
<proteinExistence type="predicted"/>
<gene>
    <name evidence="6" type="ORF">FHS18_004346</name>
</gene>
<reference evidence="6 7" key="1">
    <citation type="submission" date="2020-08" db="EMBL/GenBank/DDBJ databases">
        <title>Genomic Encyclopedia of Type Strains, Phase III (KMG-III): the genomes of soil and plant-associated and newly described type strains.</title>
        <authorList>
            <person name="Whitman W."/>
        </authorList>
    </citation>
    <scope>NUCLEOTIDE SEQUENCE [LARGE SCALE GENOMIC DNA]</scope>
    <source>
        <strain evidence="6 7">CECT 5862</strain>
    </source>
</reference>
<sequence>MTSNLPKIAVIHGEGSASPLTIKAATLGLCQPVFLYAADCPQKDKAQLELLKNHAGVHNLASLSDHEAVALLRQEQVAGIVTFSEYELPTVTRYAAELGLTAHSGETLLYLTDKYAQRERLGDCGVHTVRHAIVDRSHPERTATSVGFPSVLKPRVGAGSRWTVKVNTLDELRQALSASPADGEYVLEEYLAGDPAMQGQFYGDYVSVESVHRHGVSQQVCITAKLPLTAHFAETGMFVPHPFSPELAERISALESQAIQAMGIADGVTHTEIKLTADGPKIIEVNGRLGGYVPEIVKRAMGVDLVRVALQAALGQEVKFAARRNDSVVYQVFVPAPVSEPAWLAGMNGTEEAVGLDGVLHIEMTKDKGQLIDYRLGTQSNLGIVYGEAPDWESFAGRIQEIRATLVPKLTVPGGNEVYAR</sequence>
<dbReference type="InterPro" id="IPR052032">
    <property type="entry name" value="ATP-dep_AA_Ligase"/>
</dbReference>
<dbReference type="PANTHER" id="PTHR43585:SF2">
    <property type="entry name" value="ATP-GRASP ENZYME FSQD"/>
    <property type="match status" value="1"/>
</dbReference>
<dbReference type="Proteomes" id="UP000570361">
    <property type="component" value="Unassembled WGS sequence"/>
</dbReference>
<dbReference type="SUPFAM" id="SSF56059">
    <property type="entry name" value="Glutathione synthetase ATP-binding domain-like"/>
    <property type="match status" value="1"/>
</dbReference>
<protein>
    <submittedName>
        <fullName evidence="6">Biotin carboxylase</fullName>
    </submittedName>
</protein>
<evidence type="ECO:0000259" key="5">
    <source>
        <dbReference type="PROSITE" id="PS50975"/>
    </source>
</evidence>
<comment type="caution">
    <text evidence="6">The sequence shown here is derived from an EMBL/GenBank/DDBJ whole genome shotgun (WGS) entry which is preliminary data.</text>
</comment>
<keyword evidence="3 4" id="KW-0067">ATP-binding</keyword>
<evidence type="ECO:0000313" key="7">
    <source>
        <dbReference type="Proteomes" id="UP000570361"/>
    </source>
</evidence>
<dbReference type="GO" id="GO:0005524">
    <property type="term" value="F:ATP binding"/>
    <property type="evidence" value="ECO:0007669"/>
    <property type="project" value="UniProtKB-UniRule"/>
</dbReference>
<evidence type="ECO:0000256" key="1">
    <source>
        <dbReference type="ARBA" id="ARBA00022598"/>
    </source>
</evidence>
<dbReference type="PROSITE" id="PS50975">
    <property type="entry name" value="ATP_GRASP"/>
    <property type="match status" value="1"/>
</dbReference>